<feature type="binding site" evidence="7">
    <location>
        <position position="200"/>
    </location>
    <ligand>
        <name>L-glutamate</name>
        <dbReference type="ChEBI" id="CHEBI:29985"/>
    </ligand>
</feature>
<evidence type="ECO:0000256" key="8">
    <source>
        <dbReference type="RuleBase" id="RU363037"/>
    </source>
</evidence>
<feature type="binding site" evidence="7">
    <location>
        <begin position="12"/>
        <end position="16"/>
    </location>
    <ligand>
        <name>L-glutamate</name>
        <dbReference type="ChEBI" id="CHEBI:29985"/>
    </ligand>
</feature>
<dbReference type="RefSeq" id="WP_077244166.1">
    <property type="nucleotide sequence ID" value="NZ_MUZR01000020.1"/>
</dbReference>
<dbReference type="GO" id="GO:0006400">
    <property type="term" value="P:tRNA modification"/>
    <property type="evidence" value="ECO:0007669"/>
    <property type="project" value="InterPro"/>
</dbReference>
<gene>
    <name evidence="7" type="primary">gluQ</name>
    <name evidence="10" type="ORF">B1A74_06780</name>
</gene>
<dbReference type="NCBIfam" id="NF004314">
    <property type="entry name" value="PRK05710.1-3"/>
    <property type="match status" value="1"/>
</dbReference>
<dbReference type="InterPro" id="IPR049940">
    <property type="entry name" value="GluQ/Sye"/>
</dbReference>
<reference evidence="10 11" key="1">
    <citation type="submission" date="2017-02" db="EMBL/GenBank/DDBJ databases">
        <title>Genomic diversity within the haloalkaliphilic genus Thioalkalivibrio.</title>
        <authorList>
            <person name="Ahn A.-C."/>
            <person name="Meier-Kolthoff J."/>
            <person name="Overmars L."/>
            <person name="Richter M."/>
            <person name="Woyke T."/>
            <person name="Sorokin D.Y."/>
            <person name="Muyzer G."/>
        </authorList>
    </citation>
    <scope>NUCLEOTIDE SEQUENCE [LARGE SCALE GENOMIC DNA]</scope>
    <source>
        <strain evidence="10 11">HL17</strain>
    </source>
</reference>
<feature type="binding site" evidence="7">
    <location>
        <position position="104"/>
    </location>
    <ligand>
        <name>Zn(2+)</name>
        <dbReference type="ChEBI" id="CHEBI:29105"/>
    </ligand>
</feature>
<feature type="short sequence motif" description="'HIGH' region" evidence="7">
    <location>
        <begin position="15"/>
        <end position="25"/>
    </location>
</feature>
<feature type="binding site" evidence="7">
    <location>
        <position position="106"/>
    </location>
    <ligand>
        <name>Zn(2+)</name>
        <dbReference type="ChEBI" id="CHEBI:29105"/>
    </ligand>
</feature>
<dbReference type="InterPro" id="IPR020058">
    <property type="entry name" value="Glu/Gln-tRNA-synth_Ib_cat-dom"/>
</dbReference>
<dbReference type="NCBIfam" id="TIGR03838">
    <property type="entry name" value="queuosine_YadB"/>
    <property type="match status" value="1"/>
</dbReference>
<feature type="binding site" evidence="7">
    <location>
        <position position="241"/>
    </location>
    <ligand>
        <name>ATP</name>
        <dbReference type="ChEBI" id="CHEBI:30616"/>
    </ligand>
</feature>
<evidence type="ECO:0000256" key="5">
    <source>
        <dbReference type="ARBA" id="ARBA00022840"/>
    </source>
</evidence>
<keyword evidence="2 7" id="KW-0479">Metal-binding</keyword>
<dbReference type="InterPro" id="IPR014729">
    <property type="entry name" value="Rossmann-like_a/b/a_fold"/>
</dbReference>
<feature type="domain" description="Glutamyl/glutaminyl-tRNA synthetase class Ib catalytic" evidence="9">
    <location>
        <begin position="12"/>
        <end position="250"/>
    </location>
</feature>
<protein>
    <recommendedName>
        <fullName evidence="7">Glutamyl-Q tRNA(Asp) synthetase</fullName>
        <shortName evidence="7">Glu-Q-RSs</shortName>
        <ecNumber evidence="7">6.1.1.-</ecNumber>
    </recommendedName>
</protein>
<dbReference type="HAMAP" id="MF_01428">
    <property type="entry name" value="Glu_Q_tRNA_synth"/>
    <property type="match status" value="1"/>
</dbReference>
<keyword evidence="6 7" id="KW-0030">Aminoacyl-tRNA synthetase</keyword>
<dbReference type="PANTHER" id="PTHR43311:SF1">
    <property type="entry name" value="GLUTAMYL-Q TRNA(ASP) SYNTHETASE"/>
    <property type="match status" value="1"/>
</dbReference>
<accession>A0A1V2ZZI6</accession>
<dbReference type="AlphaFoldDB" id="A0A1V2ZZI6"/>
<keyword evidence="11" id="KW-1185">Reference proteome</keyword>
<dbReference type="Pfam" id="PF00749">
    <property type="entry name" value="tRNA-synt_1c"/>
    <property type="match status" value="1"/>
</dbReference>
<comment type="similarity">
    <text evidence="7">Belongs to the class-I aminoacyl-tRNA synthetase family. GluQ subfamily.</text>
</comment>
<evidence type="ECO:0000256" key="2">
    <source>
        <dbReference type="ARBA" id="ARBA00022723"/>
    </source>
</evidence>
<keyword evidence="3 7" id="KW-0547">Nucleotide-binding</keyword>
<dbReference type="GO" id="GO:0008270">
    <property type="term" value="F:zinc ion binding"/>
    <property type="evidence" value="ECO:0007669"/>
    <property type="project" value="UniProtKB-UniRule"/>
</dbReference>
<dbReference type="GO" id="GO:0004818">
    <property type="term" value="F:glutamate-tRNA ligase activity"/>
    <property type="evidence" value="ECO:0007669"/>
    <property type="project" value="TreeGrafter"/>
</dbReference>
<feature type="short sequence motif" description="'KMSKS' region" evidence="7">
    <location>
        <begin position="238"/>
        <end position="242"/>
    </location>
</feature>
<dbReference type="OrthoDB" id="9807503at2"/>
<dbReference type="GO" id="GO:0005524">
    <property type="term" value="F:ATP binding"/>
    <property type="evidence" value="ECO:0007669"/>
    <property type="project" value="UniProtKB-KW"/>
</dbReference>
<proteinExistence type="inferred from homology"/>
<feature type="binding site" evidence="7">
    <location>
        <position position="124"/>
    </location>
    <ligand>
        <name>Zn(2+)</name>
        <dbReference type="ChEBI" id="CHEBI:29105"/>
    </ligand>
</feature>
<dbReference type="SUPFAM" id="SSF52374">
    <property type="entry name" value="Nucleotidylyl transferase"/>
    <property type="match status" value="1"/>
</dbReference>
<keyword evidence="1 7" id="KW-0436">Ligase</keyword>
<evidence type="ECO:0000256" key="6">
    <source>
        <dbReference type="ARBA" id="ARBA00023146"/>
    </source>
</evidence>
<keyword evidence="8" id="KW-0648">Protein biosynthesis</keyword>
<dbReference type="EMBL" id="MUZR01000020">
    <property type="protein sequence ID" value="OOC10253.1"/>
    <property type="molecule type" value="Genomic_DNA"/>
</dbReference>
<comment type="cofactor">
    <cofactor evidence="7">
        <name>Zn(2+)</name>
        <dbReference type="ChEBI" id="CHEBI:29105"/>
    </cofactor>
    <text evidence="7">Binds 1 zinc ion per subunit.</text>
</comment>
<evidence type="ECO:0000259" key="9">
    <source>
        <dbReference type="Pfam" id="PF00749"/>
    </source>
</evidence>
<keyword evidence="4 7" id="KW-0862">Zinc</keyword>
<feature type="binding site" evidence="7">
    <location>
        <position position="182"/>
    </location>
    <ligand>
        <name>L-glutamate</name>
        <dbReference type="ChEBI" id="CHEBI:29985"/>
    </ligand>
</feature>
<evidence type="ECO:0000256" key="3">
    <source>
        <dbReference type="ARBA" id="ARBA00022741"/>
    </source>
</evidence>
<comment type="caution">
    <text evidence="10">The sequence shown here is derived from an EMBL/GenBank/DDBJ whole genome shotgun (WGS) entry which is preliminary data.</text>
</comment>
<dbReference type="STRING" id="252474.B1A74_06780"/>
<evidence type="ECO:0000313" key="11">
    <source>
        <dbReference type="Proteomes" id="UP000189177"/>
    </source>
</evidence>
<evidence type="ECO:0000256" key="4">
    <source>
        <dbReference type="ARBA" id="ARBA00022833"/>
    </source>
</evidence>
<organism evidence="10 11">
    <name type="scientific">Thioalkalivibrio halophilus</name>
    <dbReference type="NCBI Taxonomy" id="252474"/>
    <lineage>
        <taxon>Bacteria</taxon>
        <taxon>Pseudomonadati</taxon>
        <taxon>Pseudomonadota</taxon>
        <taxon>Gammaproteobacteria</taxon>
        <taxon>Chromatiales</taxon>
        <taxon>Ectothiorhodospiraceae</taxon>
        <taxon>Thioalkalivibrio</taxon>
    </lineage>
</organism>
<dbReference type="Gene3D" id="3.40.50.620">
    <property type="entry name" value="HUPs"/>
    <property type="match status" value="1"/>
</dbReference>
<dbReference type="InterPro" id="IPR000924">
    <property type="entry name" value="Glu/Gln-tRNA-synth"/>
</dbReference>
<dbReference type="GO" id="GO:0005829">
    <property type="term" value="C:cytosol"/>
    <property type="evidence" value="ECO:0007669"/>
    <property type="project" value="TreeGrafter"/>
</dbReference>
<evidence type="ECO:0000313" key="10">
    <source>
        <dbReference type="EMBL" id="OOC10253.1"/>
    </source>
</evidence>
<keyword evidence="5 7" id="KW-0067">ATP-binding</keyword>
<feature type="binding site" evidence="7">
    <location>
        <position position="48"/>
    </location>
    <ligand>
        <name>L-glutamate</name>
        <dbReference type="ChEBI" id="CHEBI:29985"/>
    </ligand>
</feature>
<dbReference type="PANTHER" id="PTHR43311">
    <property type="entry name" value="GLUTAMATE--TRNA LIGASE"/>
    <property type="match status" value="1"/>
</dbReference>
<dbReference type="InterPro" id="IPR022380">
    <property type="entry name" value="Glu-Q_tRNA(Asp)_Synthase"/>
</dbReference>
<evidence type="ECO:0000256" key="7">
    <source>
        <dbReference type="HAMAP-Rule" id="MF_01428"/>
    </source>
</evidence>
<dbReference type="Proteomes" id="UP000189177">
    <property type="component" value="Unassembled WGS sequence"/>
</dbReference>
<evidence type="ECO:0000256" key="1">
    <source>
        <dbReference type="ARBA" id="ARBA00022598"/>
    </source>
</evidence>
<dbReference type="GO" id="GO:0006424">
    <property type="term" value="P:glutamyl-tRNA aminoacylation"/>
    <property type="evidence" value="ECO:0007669"/>
    <property type="project" value="InterPro"/>
</dbReference>
<name>A0A1V2ZZI6_9GAMM</name>
<comment type="function">
    <text evidence="7">Catalyzes the tRNA-independent activation of glutamate in presence of ATP and the subsequent transfer of glutamate onto a tRNA(Asp). Glutamate is transferred on the 2-amino-5-(4,5-dihydroxy-2-cyclopenten-1-yl) moiety of the queuosine in the wobble position of the QUC anticodon.</text>
</comment>
<sequence length="310" mass="33225">MSSAPDRPYVGRFAPTPSGPLHAGSVLAAVISWLDARAVGGRWHLRIDDIDLPRVRAGAEDAILATLDVLGLGWDGPLTRQSNRDEVYAVAVDHLLQSGHAFACACTRREIRTAGVAGWEGPVYPGTCRPGLPPGREGRSLRARAATRHWTVEDRFQGPLCLDLEALGGDFVIRRAGGLHAYQLATVIDDHELGVTDVVRGIDLLGSTARQLQLYAALGLAPPEHAHHPVLVGGDGDKLSKHTGAAGVHDDAARRVLARILEIIELTPSDPLCPDAPEVQLNEALDHLARRPLARRLPPASHLPWPDGEA</sequence>
<feature type="binding site" evidence="7">
    <location>
        <position position="128"/>
    </location>
    <ligand>
        <name>Zn(2+)</name>
        <dbReference type="ChEBI" id="CHEBI:29105"/>
    </ligand>
</feature>
<dbReference type="PRINTS" id="PR00987">
    <property type="entry name" value="TRNASYNTHGLU"/>
</dbReference>
<dbReference type="EC" id="6.1.1.-" evidence="7"/>